<dbReference type="GO" id="GO:0016020">
    <property type="term" value="C:membrane"/>
    <property type="evidence" value="ECO:0007669"/>
    <property type="project" value="UniProtKB-SubCell"/>
</dbReference>
<dbReference type="RefSeq" id="WP_025478470.1">
    <property type="nucleotide sequence ID" value="NZ_CABGQB010000008.1"/>
</dbReference>
<dbReference type="EMBL" id="NGKW01000003">
    <property type="protein sequence ID" value="OTN94109.1"/>
    <property type="molecule type" value="Genomic_DNA"/>
</dbReference>
<feature type="transmembrane region" description="Helical" evidence="1">
    <location>
        <begin position="87"/>
        <end position="103"/>
    </location>
</feature>
<feature type="transmembrane region" description="Helical" evidence="1">
    <location>
        <begin position="230"/>
        <end position="248"/>
    </location>
</feature>
<feature type="transmembrane region" description="Helical" evidence="1">
    <location>
        <begin position="34"/>
        <end position="56"/>
    </location>
</feature>
<evidence type="ECO:0000313" key="2">
    <source>
        <dbReference type="EMBL" id="OTN94109.1"/>
    </source>
</evidence>
<feature type="transmembrane region" description="Helical" evidence="1">
    <location>
        <begin position="109"/>
        <end position="126"/>
    </location>
</feature>
<reference evidence="2 3" key="1">
    <citation type="submission" date="2017-05" db="EMBL/GenBank/DDBJ databases">
        <title>The Genome Sequence of Enterococcus faecium 7H8_DIV0219.</title>
        <authorList>
            <consortium name="The Broad Institute Genomics Platform"/>
            <consortium name="The Broad Institute Genomic Center for Infectious Diseases"/>
            <person name="Earl A."/>
            <person name="Manson A."/>
            <person name="Schwartman J."/>
            <person name="Gilmore M."/>
            <person name="Abouelleil A."/>
            <person name="Cao P."/>
            <person name="Chapman S."/>
            <person name="Cusick C."/>
            <person name="Shea T."/>
            <person name="Young S."/>
            <person name="Neafsey D."/>
            <person name="Nusbaum C."/>
            <person name="Birren B."/>
        </authorList>
    </citation>
    <scope>NUCLEOTIDE SEQUENCE [LARGE SCALE GENOMIC DNA]</scope>
    <source>
        <strain evidence="2 3">7H8_DIV0219</strain>
    </source>
</reference>
<comment type="caution">
    <text evidence="2">The sequence shown here is derived from an EMBL/GenBank/DDBJ whole genome shotgun (WGS) entry which is preliminary data.</text>
</comment>
<keyword evidence="1" id="KW-0812">Transmembrane</keyword>
<name>A0A242BFK7_ENTFC</name>
<proteinExistence type="predicted"/>
<evidence type="ECO:0008006" key="4">
    <source>
        <dbReference type="Google" id="ProtNLM"/>
    </source>
</evidence>
<evidence type="ECO:0000256" key="1">
    <source>
        <dbReference type="SAM" id="Phobius"/>
    </source>
</evidence>
<feature type="transmembrane region" description="Helical" evidence="1">
    <location>
        <begin position="328"/>
        <end position="345"/>
    </location>
</feature>
<feature type="transmembrane region" description="Helical" evidence="1">
    <location>
        <begin position="304"/>
        <end position="322"/>
    </location>
</feature>
<sequence>MSFYQSLQLDPFILKQKIREATSRKEKRMYICSLFLRSLFIVLFAICFIIFITTLFESTHKPYAVVLFCMLMSIRFVDFGYKISHSIISLAIVMLSLLIAPYVQLIKWSAMGVLIHFILLSSILLATASDPKMGNASLYGFSYLFIVYSLPKDLLNKDFFTQTGSLLFLFFCWFSVILYRKHREKNRGKSLFRKNFLKDIYSQQKIWMLSYAFGISLLIVAGEYVPFQRLMWAGFAFSSIVSSYGLMSIGFKERAVDRIISSLIGCALFIGISQFIPFAWVGILGGLALGICSTYRYKTIFNCFGALTIAASLFGVPGAVTIRIFENILGVCLGIMYIGVTEILIRKIRKKHGLNH</sequence>
<accession>A0A242BFK7</accession>
<organism evidence="2 3">
    <name type="scientific">Enterococcus faecium</name>
    <name type="common">Streptococcus faecium</name>
    <dbReference type="NCBI Taxonomy" id="1352"/>
    <lineage>
        <taxon>Bacteria</taxon>
        <taxon>Bacillati</taxon>
        <taxon>Bacillota</taxon>
        <taxon>Bacilli</taxon>
        <taxon>Lactobacillales</taxon>
        <taxon>Enterococcaceae</taxon>
        <taxon>Enterococcus</taxon>
    </lineage>
</organism>
<keyword evidence="1" id="KW-0472">Membrane</keyword>
<keyword evidence="1" id="KW-1133">Transmembrane helix</keyword>
<dbReference type="AlphaFoldDB" id="A0A242BFK7"/>
<protein>
    <recommendedName>
        <fullName evidence="4">FUSC family protein</fullName>
    </recommendedName>
</protein>
<evidence type="ECO:0000313" key="3">
    <source>
        <dbReference type="Proteomes" id="UP000194885"/>
    </source>
</evidence>
<feature type="transmembrane region" description="Helical" evidence="1">
    <location>
        <begin position="162"/>
        <end position="179"/>
    </location>
</feature>
<feature type="transmembrane region" description="Helical" evidence="1">
    <location>
        <begin position="206"/>
        <end position="224"/>
    </location>
</feature>
<dbReference type="Proteomes" id="UP000194885">
    <property type="component" value="Unassembled WGS sequence"/>
</dbReference>
<gene>
    <name evidence="2" type="ORF">A5810_002009</name>
</gene>